<accession>X1LYT3</accession>
<comment type="caution">
    <text evidence="1">The sequence shown here is derived from an EMBL/GenBank/DDBJ whole genome shotgun (WGS) entry which is preliminary data.</text>
</comment>
<dbReference type="AlphaFoldDB" id="X1LYT3"/>
<protein>
    <submittedName>
        <fullName evidence="1">Uncharacterized protein</fullName>
    </submittedName>
</protein>
<name>X1LYT3_9ZZZZ</name>
<gene>
    <name evidence="1" type="ORF">S06H3_07572</name>
</gene>
<feature type="non-terminal residue" evidence="1">
    <location>
        <position position="1"/>
    </location>
</feature>
<sequence length="31" mass="3312">RTLDNIDGALKTNSEASNIKAYSSLQSSIIT</sequence>
<proteinExistence type="predicted"/>
<reference evidence="1" key="1">
    <citation type="journal article" date="2014" name="Front. Microbiol.">
        <title>High frequency of phylogenetically diverse reductive dehalogenase-homologous genes in deep subseafloor sedimentary metagenomes.</title>
        <authorList>
            <person name="Kawai M."/>
            <person name="Futagami T."/>
            <person name="Toyoda A."/>
            <person name="Takaki Y."/>
            <person name="Nishi S."/>
            <person name="Hori S."/>
            <person name="Arai W."/>
            <person name="Tsubouchi T."/>
            <person name="Morono Y."/>
            <person name="Uchiyama I."/>
            <person name="Ito T."/>
            <person name="Fujiyama A."/>
            <person name="Inagaki F."/>
            <person name="Takami H."/>
        </authorList>
    </citation>
    <scope>NUCLEOTIDE SEQUENCE</scope>
    <source>
        <strain evidence="1">Expedition CK06-06</strain>
    </source>
</reference>
<dbReference type="EMBL" id="BARV01003080">
    <property type="protein sequence ID" value="GAH99298.1"/>
    <property type="molecule type" value="Genomic_DNA"/>
</dbReference>
<organism evidence="1">
    <name type="scientific">marine sediment metagenome</name>
    <dbReference type="NCBI Taxonomy" id="412755"/>
    <lineage>
        <taxon>unclassified sequences</taxon>
        <taxon>metagenomes</taxon>
        <taxon>ecological metagenomes</taxon>
    </lineage>
</organism>
<evidence type="ECO:0000313" key="1">
    <source>
        <dbReference type="EMBL" id="GAH99298.1"/>
    </source>
</evidence>